<dbReference type="CDD" id="cd10145">
    <property type="entry name" value="TFIIA_gamma_N"/>
    <property type="match status" value="1"/>
</dbReference>
<dbReference type="Pfam" id="PF02268">
    <property type="entry name" value="TFIIA_gamma_N"/>
    <property type="match status" value="1"/>
</dbReference>
<dbReference type="EMBL" id="CAKMRJ010005634">
    <property type="protein sequence ID" value="CAH1449118.1"/>
    <property type="molecule type" value="Genomic_DNA"/>
</dbReference>
<dbReference type="InterPro" id="IPR015872">
    <property type="entry name" value="TFIIA_gsu_N"/>
</dbReference>
<keyword evidence="5" id="KW-0539">Nucleus</keyword>
<dbReference type="GO" id="GO:0005672">
    <property type="term" value="C:transcription factor TFIIA complex"/>
    <property type="evidence" value="ECO:0007669"/>
    <property type="project" value="InterPro"/>
</dbReference>
<dbReference type="Proteomes" id="UP001157418">
    <property type="component" value="Unassembled WGS sequence"/>
</dbReference>
<comment type="caution">
    <text evidence="9">The sequence shown here is derived from an EMBL/GenBank/DDBJ whole genome shotgun (WGS) entry which is preliminary data.</text>
</comment>
<evidence type="ECO:0000259" key="7">
    <source>
        <dbReference type="Pfam" id="PF02268"/>
    </source>
</evidence>
<organism evidence="9 10">
    <name type="scientific">Lactuca virosa</name>
    <dbReference type="NCBI Taxonomy" id="75947"/>
    <lineage>
        <taxon>Eukaryota</taxon>
        <taxon>Viridiplantae</taxon>
        <taxon>Streptophyta</taxon>
        <taxon>Embryophyta</taxon>
        <taxon>Tracheophyta</taxon>
        <taxon>Spermatophyta</taxon>
        <taxon>Magnoliopsida</taxon>
        <taxon>eudicotyledons</taxon>
        <taxon>Gunneridae</taxon>
        <taxon>Pentapetalae</taxon>
        <taxon>asterids</taxon>
        <taxon>campanulids</taxon>
        <taxon>Asterales</taxon>
        <taxon>Asteraceae</taxon>
        <taxon>Cichorioideae</taxon>
        <taxon>Cichorieae</taxon>
        <taxon>Lactucinae</taxon>
        <taxon>Lactuca</taxon>
    </lineage>
</organism>
<dbReference type="InterPro" id="IPR015871">
    <property type="entry name" value="TFIIA_gsu_C"/>
</dbReference>
<proteinExistence type="inferred from homology"/>
<dbReference type="SUPFAM" id="SSF47396">
    <property type="entry name" value="Transcription factor IIA (TFIIA), alpha-helical domain"/>
    <property type="match status" value="1"/>
</dbReference>
<dbReference type="PANTHER" id="PTHR15131:SF3">
    <property type="entry name" value="SNRNA-ACTIVATING PROTEIN COMPLEX SUBUNIT 1"/>
    <property type="match status" value="1"/>
</dbReference>
<accession>A0AAU9PGE3</accession>
<dbReference type="Pfam" id="PF09808">
    <property type="entry name" value="SNAPC1"/>
    <property type="match status" value="1"/>
</dbReference>
<dbReference type="InterPro" id="IPR019188">
    <property type="entry name" value="SNAPC1"/>
</dbReference>
<dbReference type="FunFam" id="2.30.18.10:FF:000001">
    <property type="entry name" value="Transcription initiation factor IIA subunit 2"/>
    <property type="match status" value="1"/>
</dbReference>
<comment type="subunit">
    <text evidence="6">TFIIA is a heterodimer of the large unprocessed subunit 1 and a small subunit gamma. It was originally believed to be a heterotrimer of an alpha, a beta and a gamma subunit.</text>
</comment>
<keyword evidence="10" id="KW-1185">Reference proteome</keyword>
<dbReference type="GO" id="GO:0042795">
    <property type="term" value="P:snRNA transcription by RNA polymerase II"/>
    <property type="evidence" value="ECO:0007669"/>
    <property type="project" value="TreeGrafter"/>
</dbReference>
<keyword evidence="4" id="KW-0804">Transcription</keyword>
<dbReference type="FunFam" id="1.10.287.190:FF:000001">
    <property type="entry name" value="Transcription initiation factor IIA subunit 2"/>
    <property type="match status" value="1"/>
</dbReference>
<evidence type="ECO:0000256" key="3">
    <source>
        <dbReference type="ARBA" id="ARBA00023015"/>
    </source>
</evidence>
<comment type="subcellular location">
    <subcellularLocation>
        <location evidence="1">Nucleus</location>
    </subcellularLocation>
</comment>
<name>A0AAU9PGE3_9ASTR</name>
<evidence type="ECO:0000313" key="10">
    <source>
        <dbReference type="Proteomes" id="UP001157418"/>
    </source>
</evidence>
<keyword evidence="3" id="KW-0805">Transcription regulation</keyword>
<evidence type="ECO:0000313" key="9">
    <source>
        <dbReference type="EMBL" id="CAH1449118.1"/>
    </source>
</evidence>
<dbReference type="CDD" id="cd10014">
    <property type="entry name" value="TFIIA_gamma_C"/>
    <property type="match status" value="1"/>
</dbReference>
<dbReference type="Gene3D" id="2.30.18.10">
    <property type="entry name" value="Transcription factor IIA (TFIIA), beta-barrel domain"/>
    <property type="match status" value="1"/>
</dbReference>
<evidence type="ECO:0000259" key="8">
    <source>
        <dbReference type="Pfam" id="PF02751"/>
    </source>
</evidence>
<feature type="domain" description="Transcription initiation factor IIA gamma subunit N-terminal" evidence="7">
    <location>
        <begin position="346"/>
        <end position="391"/>
    </location>
</feature>
<dbReference type="GO" id="GO:0043565">
    <property type="term" value="F:sequence-specific DNA binding"/>
    <property type="evidence" value="ECO:0007669"/>
    <property type="project" value="TreeGrafter"/>
</dbReference>
<evidence type="ECO:0000256" key="5">
    <source>
        <dbReference type="ARBA" id="ARBA00023242"/>
    </source>
</evidence>
<gene>
    <name evidence="9" type="ORF">LVIROSA_LOCUS34623</name>
</gene>
<dbReference type="InterPro" id="IPR009083">
    <property type="entry name" value="TFIIA_a-hlx"/>
</dbReference>
<dbReference type="Gene3D" id="1.10.287.190">
    <property type="entry name" value="Transcription factor IIA gamma subunit, alpha-helical domain"/>
    <property type="match status" value="1"/>
</dbReference>
<dbReference type="GO" id="GO:0006367">
    <property type="term" value="P:transcription initiation at RNA polymerase II promoter"/>
    <property type="evidence" value="ECO:0007669"/>
    <property type="project" value="InterPro"/>
</dbReference>
<dbReference type="Pfam" id="PF02751">
    <property type="entry name" value="TFIIA_gamma_C"/>
    <property type="match status" value="1"/>
</dbReference>
<comment type="similarity">
    <text evidence="2">Belongs to the TFIIA subunit 2 family.</text>
</comment>
<dbReference type="GO" id="GO:0042796">
    <property type="term" value="P:snRNA transcription by RNA polymerase III"/>
    <property type="evidence" value="ECO:0007669"/>
    <property type="project" value="TreeGrafter"/>
</dbReference>
<sequence length="448" mass="51759">MEDYGVVCSSPPSSPPGLFWKYQIFLDSMDLKPFRLDIDDLINEFAEGEMTTLTDMKKIWLSKKFSCIFEAKPNSKLGFFMQSLYSHSIGYMVSNSSISHRIGGLYCLFCLHETQPFKPPFRIYLCAREIKRLKELVVDAKKENIGIVSILVKSMLERDLFLYGATDLKQGSVEERVNELTNLQDARVQHANKKLFKDTEIERYIHMDIDKEFDVDSLKKMSRDYSLAKELAIKEAEKVMDTRDIKHIAENQILIGDVIGKTSEDWNVEKEMFYKKTGHVAEIQSKEQQNGNGEDFEAVEFNENSGEEDCVKDDFYLILPLHQSFHNLNERKKKLLIKKRNQMATFELYRRSTIGMCLTETLDEMVSSGILGPELAIQVLVQFDKSMAEALDNQVKTKVSIKGHLHTYRFCDNVWTFILQDALFKYDECQENVGRVKIVACDSKLLVQ</sequence>
<dbReference type="SUPFAM" id="SSF50784">
    <property type="entry name" value="Transcription factor IIA (TFIIA), beta-barrel domain"/>
    <property type="match status" value="1"/>
</dbReference>
<evidence type="ECO:0000256" key="1">
    <source>
        <dbReference type="ARBA" id="ARBA00004123"/>
    </source>
</evidence>
<evidence type="ECO:0000256" key="4">
    <source>
        <dbReference type="ARBA" id="ARBA00023163"/>
    </source>
</evidence>
<dbReference type="PANTHER" id="PTHR15131">
    <property type="entry name" value="SMALL NUCLEAR RNA ACTIVATING COMPLEX, POLYPEPTIDE 1"/>
    <property type="match status" value="1"/>
</dbReference>
<evidence type="ECO:0000256" key="2">
    <source>
        <dbReference type="ARBA" id="ARBA00007675"/>
    </source>
</evidence>
<dbReference type="InterPro" id="IPR009088">
    <property type="entry name" value="TFIIA_b-brl"/>
</dbReference>
<dbReference type="AlphaFoldDB" id="A0AAU9PGE3"/>
<feature type="domain" description="Transcription initiation factor IIA gamma subunit C-terminal" evidence="8">
    <location>
        <begin position="402"/>
        <end position="443"/>
    </location>
</feature>
<protein>
    <recommendedName>
        <fullName evidence="11">Transcription initiation factor IIA subunit 2</fullName>
    </recommendedName>
</protein>
<reference evidence="9 10" key="1">
    <citation type="submission" date="2022-01" db="EMBL/GenBank/DDBJ databases">
        <authorList>
            <person name="Xiong W."/>
            <person name="Schranz E."/>
        </authorList>
    </citation>
    <scope>NUCLEOTIDE SEQUENCE [LARGE SCALE GENOMIC DNA]</scope>
</reference>
<evidence type="ECO:0008006" key="11">
    <source>
        <dbReference type="Google" id="ProtNLM"/>
    </source>
</evidence>
<evidence type="ECO:0000256" key="6">
    <source>
        <dbReference type="ARBA" id="ARBA00064681"/>
    </source>
</evidence>
<dbReference type="GO" id="GO:0019185">
    <property type="term" value="C:snRNA-activating protein complex"/>
    <property type="evidence" value="ECO:0007669"/>
    <property type="project" value="TreeGrafter"/>
</dbReference>